<dbReference type="RefSeq" id="WP_281815455.1">
    <property type="nucleotide sequence ID" value="NZ_BRLB01000005.1"/>
</dbReference>
<protein>
    <submittedName>
        <fullName evidence="5">AraC family transcriptional regulator</fullName>
    </submittedName>
</protein>
<keyword evidence="6" id="KW-1185">Reference proteome</keyword>
<keyword evidence="3" id="KW-0804">Transcription</keyword>
<dbReference type="InterPro" id="IPR018060">
    <property type="entry name" value="HTH_AraC"/>
</dbReference>
<dbReference type="PROSITE" id="PS01124">
    <property type="entry name" value="HTH_ARAC_FAMILY_2"/>
    <property type="match status" value="1"/>
</dbReference>
<dbReference type="Proteomes" id="UP001144256">
    <property type="component" value="Unassembled WGS sequence"/>
</dbReference>
<dbReference type="Gene3D" id="1.10.10.60">
    <property type="entry name" value="Homeodomain-like"/>
    <property type="match status" value="2"/>
</dbReference>
<dbReference type="PANTHER" id="PTHR43280">
    <property type="entry name" value="ARAC-FAMILY TRANSCRIPTIONAL REGULATOR"/>
    <property type="match status" value="1"/>
</dbReference>
<organism evidence="5 6">
    <name type="scientific">Vallitalea longa</name>
    <dbReference type="NCBI Taxonomy" id="2936439"/>
    <lineage>
        <taxon>Bacteria</taxon>
        <taxon>Bacillati</taxon>
        <taxon>Bacillota</taxon>
        <taxon>Clostridia</taxon>
        <taxon>Lachnospirales</taxon>
        <taxon>Vallitaleaceae</taxon>
        <taxon>Vallitalea</taxon>
    </lineage>
</organism>
<dbReference type="InterPro" id="IPR014710">
    <property type="entry name" value="RmlC-like_jellyroll"/>
</dbReference>
<dbReference type="PROSITE" id="PS00041">
    <property type="entry name" value="HTH_ARAC_FAMILY_1"/>
    <property type="match status" value="1"/>
</dbReference>
<dbReference type="InterPro" id="IPR037923">
    <property type="entry name" value="HTH-like"/>
</dbReference>
<dbReference type="Gene3D" id="2.60.120.10">
    <property type="entry name" value="Jelly Rolls"/>
    <property type="match status" value="1"/>
</dbReference>
<dbReference type="SUPFAM" id="SSF51215">
    <property type="entry name" value="Regulatory protein AraC"/>
    <property type="match status" value="1"/>
</dbReference>
<dbReference type="SMART" id="SM00342">
    <property type="entry name" value="HTH_ARAC"/>
    <property type="match status" value="1"/>
</dbReference>
<evidence type="ECO:0000313" key="5">
    <source>
        <dbReference type="EMBL" id="GKX29786.1"/>
    </source>
</evidence>
<dbReference type="GO" id="GO:0043565">
    <property type="term" value="F:sequence-specific DNA binding"/>
    <property type="evidence" value="ECO:0007669"/>
    <property type="project" value="InterPro"/>
</dbReference>
<name>A0A9W5YC33_9FIRM</name>
<reference evidence="5" key="1">
    <citation type="submission" date="2022-06" db="EMBL/GenBank/DDBJ databases">
        <title>Vallitalea longa sp. nov., an anaerobic bacterium isolated from marine sediment.</title>
        <authorList>
            <person name="Hirano S."/>
            <person name="Terahara T."/>
            <person name="Mori K."/>
            <person name="Hamada M."/>
            <person name="Matsumoto R."/>
            <person name="Kobayashi T."/>
        </authorList>
    </citation>
    <scope>NUCLEOTIDE SEQUENCE</scope>
    <source>
        <strain evidence="5">SH18-1</strain>
    </source>
</reference>
<keyword evidence="1" id="KW-0805">Transcription regulation</keyword>
<accession>A0A9W5YC33</accession>
<evidence type="ECO:0000256" key="1">
    <source>
        <dbReference type="ARBA" id="ARBA00023015"/>
    </source>
</evidence>
<evidence type="ECO:0000259" key="4">
    <source>
        <dbReference type="PROSITE" id="PS01124"/>
    </source>
</evidence>
<dbReference type="InterPro" id="IPR009057">
    <property type="entry name" value="Homeodomain-like_sf"/>
</dbReference>
<dbReference type="PANTHER" id="PTHR43280:SF34">
    <property type="entry name" value="ARAC-FAMILY TRANSCRIPTIONAL REGULATOR"/>
    <property type="match status" value="1"/>
</dbReference>
<evidence type="ECO:0000313" key="6">
    <source>
        <dbReference type="Proteomes" id="UP001144256"/>
    </source>
</evidence>
<feature type="domain" description="HTH araC/xylS-type" evidence="4">
    <location>
        <begin position="178"/>
        <end position="275"/>
    </location>
</feature>
<dbReference type="Pfam" id="PF12833">
    <property type="entry name" value="HTH_18"/>
    <property type="match status" value="1"/>
</dbReference>
<dbReference type="EMBL" id="BRLB01000005">
    <property type="protein sequence ID" value="GKX29786.1"/>
    <property type="molecule type" value="Genomic_DNA"/>
</dbReference>
<dbReference type="SUPFAM" id="SSF46689">
    <property type="entry name" value="Homeodomain-like"/>
    <property type="match status" value="2"/>
</dbReference>
<evidence type="ECO:0000256" key="3">
    <source>
        <dbReference type="ARBA" id="ARBA00023163"/>
    </source>
</evidence>
<dbReference type="GO" id="GO:0003700">
    <property type="term" value="F:DNA-binding transcription factor activity"/>
    <property type="evidence" value="ECO:0007669"/>
    <property type="project" value="InterPro"/>
</dbReference>
<gene>
    <name evidence="5" type="ORF">SH1V18_22660</name>
</gene>
<comment type="caution">
    <text evidence="5">The sequence shown here is derived from an EMBL/GenBank/DDBJ whole genome shotgun (WGS) entry which is preliminary data.</text>
</comment>
<keyword evidence="2" id="KW-0238">DNA-binding</keyword>
<dbReference type="InterPro" id="IPR018062">
    <property type="entry name" value="HTH_AraC-typ_CS"/>
</dbReference>
<proteinExistence type="predicted"/>
<sequence length="283" mass="33635">MDKYTLIKQEMDFIYFHATSSGSYDIPLHTHDIYEIFLCISDNINYYVEDKVYKLNKYDIVITNDRELHRPFLRNKNKYERKIIQFRPDYLSILNSTYDNPIELFKKRKSAKNNLIKASLTLENNLLYYFMEIDKYYKKHSSELMVKTLLLQLIIKINSIIFDSSKTRNHTKSDPKIVSIQQYINDNLDNNINLDSLSDKFYINKYYLCHLFKENTGITIIEYINIKRIEKAKHLLLEGIPVIGACYLAGFNDYSNFYKKFKKIVGLSPKKFVADYTHISKLP</sequence>
<evidence type="ECO:0000256" key="2">
    <source>
        <dbReference type="ARBA" id="ARBA00023125"/>
    </source>
</evidence>
<dbReference type="AlphaFoldDB" id="A0A9W5YC33"/>